<dbReference type="KEGG" id="mtp:Mthe_0217"/>
<dbReference type="InterPro" id="IPR037291">
    <property type="entry name" value="DUF4139"/>
</dbReference>
<evidence type="ECO:0000313" key="3">
    <source>
        <dbReference type="Proteomes" id="UP000000674"/>
    </source>
</evidence>
<dbReference type="GeneID" id="4462998"/>
<name>A0B5P1_METTP</name>
<proteinExistence type="predicted"/>
<gene>
    <name evidence="2" type="ordered locus">Mthe_0217</name>
</gene>
<dbReference type="HOGENOM" id="CLU_693752_0_0_2"/>
<keyword evidence="3" id="KW-1185">Reference proteome</keyword>
<dbReference type="AlphaFoldDB" id="A0B5P1"/>
<dbReference type="RefSeq" id="WP_011695414.1">
    <property type="nucleotide sequence ID" value="NC_008553.1"/>
</dbReference>
<accession>A0B5P1</accession>
<dbReference type="OrthoDB" id="380672at2157"/>
<dbReference type="PROSITE" id="PS51257">
    <property type="entry name" value="PROKAR_LIPOPROTEIN"/>
    <property type="match status" value="1"/>
</dbReference>
<reference evidence="2 3" key="1">
    <citation type="submission" date="2006-10" db="EMBL/GenBank/DDBJ databases">
        <title>Complete sequence of Methanosaeta thermophila PT.</title>
        <authorList>
            <consortium name="US DOE Joint Genome Institute"/>
            <person name="Copeland A."/>
            <person name="Lucas S."/>
            <person name="Lapidus A."/>
            <person name="Barry K."/>
            <person name="Detter J.C."/>
            <person name="Glavina del Rio T."/>
            <person name="Hammon N."/>
            <person name="Israni S."/>
            <person name="Pitluck S."/>
            <person name="Chain P."/>
            <person name="Malfatti S."/>
            <person name="Shin M."/>
            <person name="Vergez L."/>
            <person name="Schmutz J."/>
            <person name="Larimer F."/>
            <person name="Land M."/>
            <person name="Hauser L."/>
            <person name="Kyrpides N."/>
            <person name="Kim E."/>
            <person name="Smith K.S."/>
            <person name="Ingram-Smith C."/>
            <person name="Richardson P."/>
        </authorList>
    </citation>
    <scope>NUCLEOTIDE SEQUENCE [LARGE SCALE GENOMIC DNA]</scope>
    <source>
        <strain evidence="3">DSM 6194 / JCM 14653 / NBRC 101360 / PT</strain>
    </source>
</reference>
<dbReference type="EMBL" id="CP000477">
    <property type="protein sequence ID" value="ABK14015.1"/>
    <property type="molecule type" value="Genomic_DNA"/>
</dbReference>
<organism evidence="2 3">
    <name type="scientific">Methanothrix thermoacetophila (strain DSM 6194 / JCM 14653 / NBRC 101360 / PT)</name>
    <name type="common">Methanosaeta thermophila</name>
    <dbReference type="NCBI Taxonomy" id="349307"/>
    <lineage>
        <taxon>Archaea</taxon>
        <taxon>Methanobacteriati</taxon>
        <taxon>Methanobacteriota</taxon>
        <taxon>Stenosarchaea group</taxon>
        <taxon>Methanomicrobia</taxon>
        <taxon>Methanotrichales</taxon>
        <taxon>Methanotrichaceae</taxon>
        <taxon>Methanothrix</taxon>
    </lineage>
</organism>
<protein>
    <recommendedName>
        <fullName evidence="1">DUF4139 domain-containing protein</fullName>
    </recommendedName>
</protein>
<dbReference type="Pfam" id="PF13598">
    <property type="entry name" value="DUF4139"/>
    <property type="match status" value="1"/>
</dbReference>
<feature type="domain" description="DUF4139" evidence="1">
    <location>
        <begin position="112"/>
        <end position="389"/>
    </location>
</feature>
<sequence length="397" mass="44155">MRSWTLLAILLLTVISCANAGDGAKEVVATTTINLPVDSVTIYQDGLVFIKRMGSMDLTEGTHKFVIDIPENADTSSLLFLVTNSSLERIVYDKMPVYTINVTSTARQSFLLSYLVRNGGYWAPNYYMHLLNDSMLLTANALINVDLKEDLKNVQIRLVAMPEREIPIMMRAPAPTAAKAEELSVYDIAAGAPTGELETLFVFVLENRTDLVAGKSIGLPLFEDLAPAWRVYTWDAYYNPDGPANEEIRANNTADHPWPNGNVQVFRDGEYVTTLSMPYTAKGANASLSLGPSADLKLSKKLMDYNITENVVSFGNGTAKVTTENWTYQLEIKSNTDKEIDLEVKDTIPMEAKVIDVSPEPSEMTATLLKWNLSVAPREEMKIRYAYRVVTVETIDR</sequence>
<dbReference type="STRING" id="349307.Mthe_0217"/>
<evidence type="ECO:0000313" key="2">
    <source>
        <dbReference type="EMBL" id="ABK14015.1"/>
    </source>
</evidence>
<dbReference type="Proteomes" id="UP000000674">
    <property type="component" value="Chromosome"/>
</dbReference>
<evidence type="ECO:0000259" key="1">
    <source>
        <dbReference type="Pfam" id="PF13598"/>
    </source>
</evidence>
<dbReference type="PANTHER" id="PTHR38075:SF1">
    <property type="entry name" value="DUF4139 DOMAIN-CONTAINING PROTEIN"/>
    <property type="match status" value="1"/>
</dbReference>
<dbReference type="PANTHER" id="PTHR38075">
    <property type="entry name" value="DUF4139 DOMAIN-CONTAINING PROTEIN"/>
    <property type="match status" value="1"/>
</dbReference>